<evidence type="ECO:0000256" key="3">
    <source>
        <dbReference type="ARBA" id="ARBA00005404"/>
    </source>
</evidence>
<evidence type="ECO:0000313" key="17">
    <source>
        <dbReference type="EMBL" id="PIZ43605.1"/>
    </source>
</evidence>
<dbReference type="InterPro" id="IPR000283">
    <property type="entry name" value="NADH_UbQ_OxRdtase_75kDa_su_CS"/>
</dbReference>
<dbReference type="PROSITE" id="PS51085">
    <property type="entry name" value="2FE2S_FER_2"/>
    <property type="match status" value="1"/>
</dbReference>
<reference evidence="18" key="1">
    <citation type="submission" date="2017-09" db="EMBL/GenBank/DDBJ databases">
        <title>Depth-based differentiation of microbial function through sediment-hosted aquifers and enrichment of novel symbionts in the deep terrestrial subsurface.</title>
        <authorList>
            <person name="Probst A.J."/>
            <person name="Ladd B."/>
            <person name="Jarett J.K."/>
            <person name="Geller-Mcgrath D.E."/>
            <person name="Sieber C.M.K."/>
            <person name="Emerson J.B."/>
            <person name="Anantharaman K."/>
            <person name="Thomas B.C."/>
            <person name="Malmstrom R."/>
            <person name="Stieglmeier M."/>
            <person name="Klingl A."/>
            <person name="Woyke T."/>
            <person name="Ryan C.M."/>
            <person name="Banfield J.F."/>
        </authorList>
    </citation>
    <scope>NUCLEOTIDE SEQUENCE [LARGE SCALE GENOMIC DNA]</scope>
</reference>
<dbReference type="Gene3D" id="3.10.20.740">
    <property type="match status" value="1"/>
</dbReference>
<dbReference type="InterPro" id="IPR001041">
    <property type="entry name" value="2Fe-2S_ferredoxin-type"/>
</dbReference>
<evidence type="ECO:0000259" key="14">
    <source>
        <dbReference type="PROSITE" id="PS51085"/>
    </source>
</evidence>
<dbReference type="InterPro" id="IPR003149">
    <property type="entry name" value="Fe_hydrogenase_ssu"/>
</dbReference>
<keyword evidence="11" id="KW-0520">NAD</keyword>
<dbReference type="InterPro" id="IPR004108">
    <property type="entry name" value="Fe_hydrogenase_lsu_C"/>
</dbReference>
<dbReference type="PANTHER" id="PTHR11615">
    <property type="entry name" value="NITRATE, FORMATE, IRON DEHYDROGENASE"/>
    <property type="match status" value="1"/>
</dbReference>
<evidence type="ECO:0000256" key="12">
    <source>
        <dbReference type="ARBA" id="ARBA00023136"/>
    </source>
</evidence>
<keyword evidence="5" id="KW-0001">2Fe-2S</keyword>
<dbReference type="CDD" id="cd00207">
    <property type="entry name" value="fer2"/>
    <property type="match status" value="1"/>
</dbReference>
<dbReference type="InterPro" id="IPR036010">
    <property type="entry name" value="2Fe-2S_ferredoxin-like_sf"/>
</dbReference>
<proteinExistence type="inferred from homology"/>
<comment type="cofactor">
    <cofactor evidence="1">
        <name>[4Fe-4S] cluster</name>
        <dbReference type="ChEBI" id="CHEBI:49883"/>
    </cofactor>
</comment>
<dbReference type="GO" id="GO:0051537">
    <property type="term" value="F:2 iron, 2 sulfur cluster binding"/>
    <property type="evidence" value="ECO:0007669"/>
    <property type="project" value="UniProtKB-KW"/>
</dbReference>
<evidence type="ECO:0000313" key="18">
    <source>
        <dbReference type="Proteomes" id="UP000229915"/>
    </source>
</evidence>
<keyword evidence="9" id="KW-0408">Iron</keyword>
<evidence type="ECO:0000259" key="15">
    <source>
        <dbReference type="PROSITE" id="PS51379"/>
    </source>
</evidence>
<dbReference type="SMART" id="SM00929">
    <property type="entry name" value="NADH-G_4Fe-4S_3"/>
    <property type="match status" value="1"/>
</dbReference>
<dbReference type="Proteomes" id="UP000229915">
    <property type="component" value="Unassembled WGS sequence"/>
</dbReference>
<keyword evidence="4" id="KW-0004">4Fe-4S</keyword>
<evidence type="ECO:0000259" key="16">
    <source>
        <dbReference type="PROSITE" id="PS51839"/>
    </source>
</evidence>
<dbReference type="Pfam" id="PF10588">
    <property type="entry name" value="NADH-G_4Fe-4S_3"/>
    <property type="match status" value="1"/>
</dbReference>
<dbReference type="GO" id="GO:0016020">
    <property type="term" value="C:membrane"/>
    <property type="evidence" value="ECO:0007669"/>
    <property type="project" value="UniProtKB-SubCell"/>
</dbReference>
<comment type="caution">
    <text evidence="17">The sequence shown here is derived from an EMBL/GenBank/DDBJ whole genome shotgun (WGS) entry which is preliminary data.</text>
</comment>
<evidence type="ECO:0000256" key="9">
    <source>
        <dbReference type="ARBA" id="ARBA00023004"/>
    </source>
</evidence>
<dbReference type="InterPro" id="IPR017896">
    <property type="entry name" value="4Fe4S_Fe-S-bd"/>
</dbReference>
<gene>
    <name evidence="17" type="ORF">COY33_01230</name>
</gene>
<evidence type="ECO:0000256" key="10">
    <source>
        <dbReference type="ARBA" id="ARBA00023014"/>
    </source>
</evidence>
<dbReference type="Gene3D" id="3.40.950.10">
    <property type="entry name" value="Fe-only Hydrogenase (Larger Subunit), Chain L, domain 3"/>
    <property type="match status" value="1"/>
</dbReference>
<dbReference type="Pfam" id="PF02906">
    <property type="entry name" value="Fe_hyd_lg_C"/>
    <property type="match status" value="1"/>
</dbReference>
<dbReference type="InterPro" id="IPR017900">
    <property type="entry name" value="4Fe4S_Fe_S_CS"/>
</dbReference>
<organism evidence="17 18">
    <name type="scientific">candidate division WWE3 bacterium CG_4_10_14_0_2_um_filter_42_7</name>
    <dbReference type="NCBI Taxonomy" id="1975073"/>
    <lineage>
        <taxon>Bacteria</taxon>
        <taxon>Katanobacteria</taxon>
    </lineage>
</organism>
<name>A0A2M7TDR3_UNCKA</name>
<evidence type="ECO:0000256" key="2">
    <source>
        <dbReference type="ARBA" id="ARBA00004370"/>
    </source>
</evidence>
<dbReference type="PROSITE" id="PS51379">
    <property type="entry name" value="4FE4S_FER_2"/>
    <property type="match status" value="2"/>
</dbReference>
<protein>
    <submittedName>
        <fullName evidence="17">Ferredoxin</fullName>
    </submittedName>
</protein>
<evidence type="ECO:0000256" key="11">
    <source>
        <dbReference type="ARBA" id="ARBA00023027"/>
    </source>
</evidence>
<evidence type="ECO:0000256" key="13">
    <source>
        <dbReference type="ARBA" id="ARBA00034078"/>
    </source>
</evidence>
<dbReference type="PROSITE" id="PS00641">
    <property type="entry name" value="COMPLEX1_75K_1"/>
    <property type="match status" value="1"/>
</dbReference>
<keyword evidence="12" id="KW-0472">Membrane</keyword>
<dbReference type="GO" id="GO:0051539">
    <property type="term" value="F:4 iron, 4 sulfur cluster binding"/>
    <property type="evidence" value="ECO:0007669"/>
    <property type="project" value="UniProtKB-KW"/>
</dbReference>
<dbReference type="GO" id="GO:0008137">
    <property type="term" value="F:NADH dehydrogenase (ubiquinone) activity"/>
    <property type="evidence" value="ECO:0007669"/>
    <property type="project" value="InterPro"/>
</dbReference>
<dbReference type="InterPro" id="IPR050340">
    <property type="entry name" value="Cytosolic_Fe-S_CAF"/>
</dbReference>
<accession>A0A2M7TDR3</accession>
<dbReference type="InterPro" id="IPR013352">
    <property type="entry name" value="Fe_hydrogenase_subset"/>
</dbReference>
<dbReference type="Gene3D" id="3.30.70.20">
    <property type="match status" value="1"/>
</dbReference>
<dbReference type="Pfam" id="PF12838">
    <property type="entry name" value="Fer4_7"/>
    <property type="match status" value="1"/>
</dbReference>
<dbReference type="GO" id="GO:0005506">
    <property type="term" value="F:iron ion binding"/>
    <property type="evidence" value="ECO:0007669"/>
    <property type="project" value="InterPro"/>
</dbReference>
<dbReference type="Gene3D" id="3.40.50.1780">
    <property type="match status" value="1"/>
</dbReference>
<evidence type="ECO:0000256" key="8">
    <source>
        <dbReference type="ARBA" id="ARBA00022967"/>
    </source>
</evidence>
<keyword evidence="10" id="KW-0411">Iron-sulfur</keyword>
<evidence type="ECO:0000256" key="5">
    <source>
        <dbReference type="ARBA" id="ARBA00022714"/>
    </source>
</evidence>
<dbReference type="GO" id="GO:0008901">
    <property type="term" value="F:ferredoxin hydrogenase activity"/>
    <property type="evidence" value="ECO:0007669"/>
    <property type="project" value="InterPro"/>
</dbReference>
<dbReference type="SUPFAM" id="SSF53920">
    <property type="entry name" value="Fe-only hydrogenase"/>
    <property type="match status" value="1"/>
</dbReference>
<dbReference type="AlphaFoldDB" id="A0A2M7TDR3"/>
<keyword evidence="7" id="KW-0677">Repeat</keyword>
<dbReference type="SMART" id="SM00902">
    <property type="entry name" value="Fe_hyd_SSU"/>
    <property type="match status" value="1"/>
</dbReference>
<dbReference type="GO" id="GO:0042773">
    <property type="term" value="P:ATP synthesis coupled electron transport"/>
    <property type="evidence" value="ECO:0007669"/>
    <property type="project" value="InterPro"/>
</dbReference>
<dbReference type="Pfam" id="PF02256">
    <property type="entry name" value="Fe_hyd_SSU"/>
    <property type="match status" value="1"/>
</dbReference>
<comment type="subcellular location">
    <subcellularLocation>
        <location evidence="2">Membrane</location>
    </subcellularLocation>
</comment>
<feature type="domain" description="4Fe-4S His(Cys)3-ligated-type" evidence="16">
    <location>
        <begin position="77"/>
        <end position="116"/>
    </location>
</feature>
<dbReference type="InterPro" id="IPR036991">
    <property type="entry name" value="Fe_hydrogenase_ssu_sf"/>
</dbReference>
<evidence type="ECO:0000256" key="4">
    <source>
        <dbReference type="ARBA" id="ARBA00022485"/>
    </source>
</evidence>
<comment type="similarity">
    <text evidence="3">Belongs to the complex I 75 kDa subunit family.</text>
</comment>
<dbReference type="FunFam" id="3.30.70.20:FF:000035">
    <property type="entry name" value="Iron hydrogenase 1"/>
    <property type="match status" value="1"/>
</dbReference>
<feature type="domain" description="2Fe-2S ferredoxin-type" evidence="14">
    <location>
        <begin position="1"/>
        <end position="77"/>
    </location>
</feature>
<comment type="cofactor">
    <cofactor evidence="13">
        <name>[2Fe-2S] cluster</name>
        <dbReference type="ChEBI" id="CHEBI:190135"/>
    </cofactor>
</comment>
<feature type="domain" description="4Fe-4S ferredoxin-type" evidence="15">
    <location>
        <begin position="172"/>
        <end position="202"/>
    </location>
</feature>
<dbReference type="SUPFAM" id="SSF54862">
    <property type="entry name" value="4Fe-4S ferredoxins"/>
    <property type="match status" value="1"/>
</dbReference>
<dbReference type="FunFam" id="3.10.20.740:FF:000004">
    <property type="entry name" value="NADH-quinone oxidoreductase"/>
    <property type="match status" value="1"/>
</dbReference>
<dbReference type="PROSITE" id="PS00198">
    <property type="entry name" value="4FE4S_FER_1"/>
    <property type="match status" value="1"/>
</dbReference>
<dbReference type="Gene3D" id="4.10.260.20">
    <property type="entry name" value="Iron hydrogenase, small subunit"/>
    <property type="match status" value="1"/>
</dbReference>
<evidence type="ECO:0000256" key="1">
    <source>
        <dbReference type="ARBA" id="ARBA00001966"/>
    </source>
</evidence>
<evidence type="ECO:0000256" key="7">
    <source>
        <dbReference type="ARBA" id="ARBA00022737"/>
    </source>
</evidence>
<evidence type="ECO:0000256" key="6">
    <source>
        <dbReference type="ARBA" id="ARBA00022723"/>
    </source>
</evidence>
<keyword evidence="8" id="KW-1278">Translocase</keyword>
<dbReference type="Pfam" id="PF13510">
    <property type="entry name" value="Fer2_4"/>
    <property type="match status" value="1"/>
</dbReference>
<dbReference type="InterPro" id="IPR019574">
    <property type="entry name" value="NADH_UbQ_OxRdtase_Gsu_4Fe4S-bd"/>
</dbReference>
<dbReference type="NCBIfam" id="TIGR02512">
    <property type="entry name" value="FeFe_hydrog_A"/>
    <property type="match status" value="1"/>
</dbReference>
<dbReference type="EMBL" id="PFNK01000033">
    <property type="protein sequence ID" value="PIZ43605.1"/>
    <property type="molecule type" value="Genomic_DNA"/>
</dbReference>
<sequence>MKIIIDKKEYLAEEGQTVLDVCRKNGIEIPALCYHPDLGVKANCRMCLVEIVGQKKLQTSCSTKVFEGMEVITNSVNIRRARKINLELIVSSHIEKCATCIWDQNCSLQKLAREYGVFINRFSDRKKDRPTEFFGPAIEFDQSKCIDCGLCVEMCQKQQCNVFEVKGKGSETTVTAERVKDCSYCGQCVVHCPVGALQGKGEWQEVEKALNDKNKILIAQCAPSIRASIGEEFNLPYGQVVTGQMVAALKKLGFDKVFDINLGADFTSFEEAKELKERLEAKKLPMFTSCCPAWVRFVEVFYPEFIPNLTTANSPQMCSGPIIKTYYADKIGKKPSDIVTVSIMPCTSKKYEAKRDEFKFDDGTPYIDHVITTREFAYLLRRKGIELCDLAPEEPDNPLGKYSGAGAIYGASGGVMESALRTAVEWISGKKPESLEFTKVRGQEGIKRAEVLVGDKTLKVAVANGLGNAKLILEELKKNPKTYDYVEIMACPGGCIGGGGQPVPVSPEIRKKRADSLYNIDKEMKIRTCHENPSLIRVYDEMLDKKPELIEKLLHTSYLKKKTTKE</sequence>
<dbReference type="PROSITE" id="PS51839">
    <property type="entry name" value="4FE4S_HC3"/>
    <property type="match status" value="1"/>
</dbReference>
<keyword evidence="6" id="KW-0479">Metal-binding</keyword>
<dbReference type="InterPro" id="IPR009016">
    <property type="entry name" value="Fe_hydrogenase"/>
</dbReference>
<feature type="domain" description="4Fe-4S ferredoxin-type" evidence="15">
    <location>
        <begin position="136"/>
        <end position="168"/>
    </location>
</feature>
<dbReference type="SUPFAM" id="SSF54292">
    <property type="entry name" value="2Fe-2S ferredoxin-like"/>
    <property type="match status" value="1"/>
</dbReference>